<keyword evidence="1" id="KW-1133">Transmembrane helix</keyword>
<dbReference type="EMBL" id="QRCT01000050">
    <property type="protein sequence ID" value="RDU22132.1"/>
    <property type="molecule type" value="Genomic_DNA"/>
</dbReference>
<comment type="caution">
    <text evidence="2">The sequence shown here is derived from an EMBL/GenBank/DDBJ whole genome shotgun (WGS) entry which is preliminary data.</text>
</comment>
<keyword evidence="1" id="KW-0472">Membrane</keyword>
<dbReference type="Proteomes" id="UP000255036">
    <property type="component" value="Unassembled WGS sequence"/>
</dbReference>
<reference evidence="2 3" key="1">
    <citation type="submission" date="2018-07" db="EMBL/GenBank/DDBJ databases">
        <title>Anaerosacharophilus polymeroproducens gen. nov. sp. nov., an anaerobic bacterium isolated from salt field.</title>
        <authorList>
            <person name="Kim W."/>
            <person name="Yang S.-H."/>
            <person name="Oh J."/>
            <person name="Lee J.-H."/>
            <person name="Kwon K.K."/>
        </authorList>
    </citation>
    <scope>NUCLEOTIDE SEQUENCE [LARGE SCALE GENOMIC DNA]</scope>
    <source>
        <strain evidence="2 3">MCWD5</strain>
    </source>
</reference>
<keyword evidence="1" id="KW-0812">Transmembrane</keyword>
<keyword evidence="3" id="KW-1185">Reference proteome</keyword>
<evidence type="ECO:0000313" key="2">
    <source>
        <dbReference type="EMBL" id="RDU22132.1"/>
    </source>
</evidence>
<sequence length="218" mass="24580">MKLRNRITPKTLRIFFLLGVLGCLGVLVISYIHPKKTLFAAQTLSSLNEESYFSEPVSNNTKYDLELSANNVPVEFIGFYMATDTRVVEKGTIHYHLIEKSTSKSVYSGEVTLAGVGHNSFLLLPFLVKEPLNGAYQLQLTFSDIDSANPPAFWITPEKYHDISCQCNGEKLNGNLISIIYNHNTTRPLVWDCIFTLCVLGTVFCLLPKNPRKERKTK</sequence>
<proteinExistence type="predicted"/>
<name>A0A371ARG7_9FIRM</name>
<feature type="transmembrane region" description="Helical" evidence="1">
    <location>
        <begin position="189"/>
        <end position="208"/>
    </location>
</feature>
<protein>
    <submittedName>
        <fullName evidence="2">Uncharacterized protein</fullName>
    </submittedName>
</protein>
<dbReference type="AlphaFoldDB" id="A0A371ARG7"/>
<gene>
    <name evidence="2" type="ORF">DWV06_16515</name>
</gene>
<evidence type="ECO:0000256" key="1">
    <source>
        <dbReference type="SAM" id="Phobius"/>
    </source>
</evidence>
<accession>A0A371ARG7</accession>
<organism evidence="2 3">
    <name type="scientific">Anaerosacchariphilus polymeriproducens</name>
    <dbReference type="NCBI Taxonomy" id="1812858"/>
    <lineage>
        <taxon>Bacteria</taxon>
        <taxon>Bacillati</taxon>
        <taxon>Bacillota</taxon>
        <taxon>Clostridia</taxon>
        <taxon>Lachnospirales</taxon>
        <taxon>Lachnospiraceae</taxon>
        <taxon>Anaerosacchariphilus</taxon>
    </lineage>
</organism>
<dbReference type="RefSeq" id="WP_115483313.1">
    <property type="nucleotide sequence ID" value="NZ_QRCT01000050.1"/>
</dbReference>
<feature type="transmembrane region" description="Helical" evidence="1">
    <location>
        <begin position="12"/>
        <end position="32"/>
    </location>
</feature>
<evidence type="ECO:0000313" key="3">
    <source>
        <dbReference type="Proteomes" id="UP000255036"/>
    </source>
</evidence>